<dbReference type="STRING" id="104663.SAMN04488121_101681"/>
<proteinExistence type="predicted"/>
<accession>A0A1G7I1C7</accession>
<keyword evidence="1" id="KW-0472">Membrane</keyword>
<evidence type="ECO:0008006" key="4">
    <source>
        <dbReference type="Google" id="ProtNLM"/>
    </source>
</evidence>
<protein>
    <recommendedName>
        <fullName evidence="4">Transmembrane protein</fullName>
    </recommendedName>
</protein>
<dbReference type="OrthoDB" id="677448at2"/>
<keyword evidence="1" id="KW-1133">Transmembrane helix</keyword>
<evidence type="ECO:0000313" key="3">
    <source>
        <dbReference type="Proteomes" id="UP000199045"/>
    </source>
</evidence>
<dbReference type="AlphaFoldDB" id="A0A1G7I1C7"/>
<name>A0A1G7I1C7_CHIFI</name>
<keyword evidence="1" id="KW-0812">Transmembrane</keyword>
<reference evidence="3" key="1">
    <citation type="submission" date="2016-10" db="EMBL/GenBank/DDBJ databases">
        <authorList>
            <person name="Varghese N."/>
            <person name="Submissions S."/>
        </authorList>
    </citation>
    <scope>NUCLEOTIDE SEQUENCE [LARGE SCALE GENOMIC DNA]</scope>
    <source>
        <strain evidence="3">DSM 527</strain>
    </source>
</reference>
<dbReference type="EMBL" id="FNBN01000001">
    <property type="protein sequence ID" value="SDF06465.1"/>
    <property type="molecule type" value="Genomic_DNA"/>
</dbReference>
<feature type="transmembrane region" description="Helical" evidence="1">
    <location>
        <begin position="210"/>
        <end position="228"/>
    </location>
</feature>
<dbReference type="Proteomes" id="UP000199045">
    <property type="component" value="Unassembled WGS sequence"/>
</dbReference>
<dbReference type="RefSeq" id="WP_089828811.1">
    <property type="nucleotide sequence ID" value="NZ_FNBN01000001.1"/>
</dbReference>
<evidence type="ECO:0000313" key="2">
    <source>
        <dbReference type="EMBL" id="SDF06465.1"/>
    </source>
</evidence>
<sequence>MRSRDNDIANELREIIPDAQWTMLNPSYGGVPAGYFELLPGQILQKVRTAEVQEELAMLSPLLAGVPKSFPLSVPQGYFEQLSQQVLQNITAAQQTLPATEETSSVLADMPKVFPMSAPAGYFDQLSAVIMARIAETEGTTTATSATSVQEELAALSPLLADMPKTMPLSVPAGYFDQLSTTVMAGIADIPAPAHTPVIRRMNTRRYMKWAVAACLIALVSVSTLFYMRSTHRGNSAIENALANVSDQEIMEYLQSHTDTFDKEELTSNTPLVEENNAIPGVEELPAEAIQHYLDNTGLLNESLTDN</sequence>
<evidence type="ECO:0000256" key="1">
    <source>
        <dbReference type="SAM" id="Phobius"/>
    </source>
</evidence>
<gene>
    <name evidence="2" type="ORF">SAMN04488121_101681</name>
</gene>
<organism evidence="2 3">
    <name type="scientific">Chitinophaga filiformis</name>
    <name type="common">Myxococcus filiformis</name>
    <name type="synonym">Flexibacter filiformis</name>
    <dbReference type="NCBI Taxonomy" id="104663"/>
    <lineage>
        <taxon>Bacteria</taxon>
        <taxon>Pseudomonadati</taxon>
        <taxon>Bacteroidota</taxon>
        <taxon>Chitinophagia</taxon>
        <taxon>Chitinophagales</taxon>
        <taxon>Chitinophagaceae</taxon>
        <taxon>Chitinophaga</taxon>
    </lineage>
</organism>